<name>A0A8J1U8J1_OWEFU</name>
<proteinExistence type="inferred from homology"/>
<dbReference type="OrthoDB" id="5822973at2759"/>
<dbReference type="EMBL" id="CAIIXF020000009">
    <property type="protein sequence ID" value="CAH1794827.1"/>
    <property type="molecule type" value="Genomic_DNA"/>
</dbReference>
<sequence>MSRPILICIVLVVLTAGAFGHDVSIRGRFTCGGAAVKNALVRLLDQDYLVDDILADGWTDENGEFELSGDGVDGWNGNPDVFIKLEYNYLNKMVVKDRTLRVRYETSEITNNFSGKSDIGTINVNNEHCRVYQLFREAILDYTLRSENDNLPYDYLTVHTDALLSLVSGTRKPWSNIDTIRVPGGYPLNATTARHELAHTLRHAMDGGRLHWWADISSYSYVQPHHCNMRSNPGFAFNEGWAIYWSGNCKCSEGSDMNVEGHVAARLCELARCKSDSQMWDILESNPGTIHSYAEFEEKLFSKYQPAC</sequence>
<dbReference type="Pfam" id="PF01060">
    <property type="entry name" value="TTR-52"/>
    <property type="match status" value="1"/>
</dbReference>
<dbReference type="InterPro" id="IPR038479">
    <property type="entry name" value="Transthyretin-like_sf"/>
</dbReference>
<dbReference type="Proteomes" id="UP000749559">
    <property type="component" value="Unassembled WGS sequence"/>
</dbReference>
<evidence type="ECO:0000313" key="2">
    <source>
        <dbReference type="EMBL" id="CAH1794827.1"/>
    </source>
</evidence>
<dbReference type="PANTHER" id="PTHR21700">
    <property type="entry name" value="TRANSTHYRETIN-LIKE FAMILY PROTEIN-RELATED"/>
    <property type="match status" value="1"/>
</dbReference>
<protein>
    <submittedName>
        <fullName evidence="2">Uncharacterized protein</fullName>
    </submittedName>
</protein>
<evidence type="ECO:0000256" key="1">
    <source>
        <dbReference type="ARBA" id="ARBA00010112"/>
    </source>
</evidence>
<dbReference type="GO" id="GO:0009986">
    <property type="term" value="C:cell surface"/>
    <property type="evidence" value="ECO:0007669"/>
    <property type="project" value="InterPro"/>
</dbReference>
<keyword evidence="3" id="KW-1185">Reference proteome</keyword>
<accession>A0A8J1U8J1</accession>
<dbReference type="InterPro" id="IPR001534">
    <property type="entry name" value="Transthyretin-like"/>
</dbReference>
<organism evidence="2 3">
    <name type="scientific">Owenia fusiformis</name>
    <name type="common">Polychaete worm</name>
    <dbReference type="NCBI Taxonomy" id="6347"/>
    <lineage>
        <taxon>Eukaryota</taxon>
        <taxon>Metazoa</taxon>
        <taxon>Spiralia</taxon>
        <taxon>Lophotrochozoa</taxon>
        <taxon>Annelida</taxon>
        <taxon>Polychaeta</taxon>
        <taxon>Sedentaria</taxon>
        <taxon>Canalipalpata</taxon>
        <taxon>Sabellida</taxon>
        <taxon>Oweniida</taxon>
        <taxon>Oweniidae</taxon>
        <taxon>Owenia</taxon>
    </lineage>
</organism>
<dbReference type="Gene3D" id="2.60.40.3330">
    <property type="match status" value="1"/>
</dbReference>
<comment type="caution">
    <text evidence="2">The sequence shown here is derived from an EMBL/GenBank/DDBJ whole genome shotgun (WGS) entry which is preliminary data.</text>
</comment>
<reference evidence="2" key="1">
    <citation type="submission" date="2022-03" db="EMBL/GenBank/DDBJ databases">
        <authorList>
            <person name="Martin C."/>
        </authorList>
    </citation>
    <scope>NUCLEOTIDE SEQUENCE</scope>
</reference>
<dbReference type="AlphaFoldDB" id="A0A8J1U8J1"/>
<gene>
    <name evidence="2" type="ORF">OFUS_LOCUS19462</name>
</gene>
<comment type="similarity">
    <text evidence="1">Belongs to the nematode transthyretin-like family.</text>
</comment>
<evidence type="ECO:0000313" key="3">
    <source>
        <dbReference type="Proteomes" id="UP000749559"/>
    </source>
</evidence>